<dbReference type="WBParaSite" id="jg16614">
    <property type="protein sequence ID" value="jg16614"/>
    <property type="gene ID" value="jg16614"/>
</dbReference>
<dbReference type="PANTHER" id="PTHR21704">
    <property type="entry name" value="NIPPED-B-LIKE PROTEIN DELANGIN SCC2-RELATED"/>
    <property type="match status" value="1"/>
</dbReference>
<organism evidence="3 4">
    <name type="scientific">Ditylenchus dipsaci</name>
    <dbReference type="NCBI Taxonomy" id="166011"/>
    <lineage>
        <taxon>Eukaryota</taxon>
        <taxon>Metazoa</taxon>
        <taxon>Ecdysozoa</taxon>
        <taxon>Nematoda</taxon>
        <taxon>Chromadorea</taxon>
        <taxon>Rhabditida</taxon>
        <taxon>Tylenchina</taxon>
        <taxon>Tylenchomorpha</taxon>
        <taxon>Sphaerularioidea</taxon>
        <taxon>Anguinidae</taxon>
        <taxon>Anguininae</taxon>
        <taxon>Ditylenchus</taxon>
    </lineage>
</organism>
<feature type="compositionally biased region" description="Low complexity" evidence="2">
    <location>
        <begin position="214"/>
        <end position="231"/>
    </location>
</feature>
<keyword evidence="3" id="KW-1185">Reference proteome</keyword>
<proteinExistence type="predicted"/>
<feature type="compositionally biased region" description="Basic and acidic residues" evidence="2">
    <location>
        <begin position="618"/>
        <end position="629"/>
    </location>
</feature>
<evidence type="ECO:0000256" key="1">
    <source>
        <dbReference type="SAM" id="Coils"/>
    </source>
</evidence>
<feature type="compositionally biased region" description="Polar residues" evidence="2">
    <location>
        <begin position="580"/>
        <end position="595"/>
    </location>
</feature>
<feature type="coiled-coil region" evidence="1">
    <location>
        <begin position="286"/>
        <end position="324"/>
    </location>
</feature>
<feature type="coiled-coil region" evidence="1">
    <location>
        <begin position="24"/>
        <end position="91"/>
    </location>
</feature>
<reference evidence="4" key="1">
    <citation type="submission" date="2022-11" db="UniProtKB">
        <authorList>
            <consortium name="WormBaseParasite"/>
        </authorList>
    </citation>
    <scope>IDENTIFICATION</scope>
</reference>
<protein>
    <submittedName>
        <fullName evidence="4">Uncharacterized protein</fullName>
    </submittedName>
</protein>
<keyword evidence="1" id="KW-0175">Coiled coil</keyword>
<feature type="compositionally biased region" description="Low complexity" evidence="2">
    <location>
        <begin position="453"/>
        <end position="467"/>
    </location>
</feature>
<dbReference type="GO" id="GO:0003682">
    <property type="term" value="F:chromatin binding"/>
    <property type="evidence" value="ECO:0007669"/>
    <property type="project" value="TreeGrafter"/>
</dbReference>
<dbReference type="InterPro" id="IPR033031">
    <property type="entry name" value="Scc2/Nipped-B"/>
</dbReference>
<name>A0A915D8N8_9BILA</name>
<dbReference type="GO" id="GO:0034087">
    <property type="term" value="P:establishment of mitotic sister chromatid cohesion"/>
    <property type="evidence" value="ECO:0007669"/>
    <property type="project" value="TreeGrafter"/>
</dbReference>
<dbReference type="GO" id="GO:1990414">
    <property type="term" value="P:replication-born double-strand break repair via sister chromatid exchange"/>
    <property type="evidence" value="ECO:0007669"/>
    <property type="project" value="TreeGrafter"/>
</dbReference>
<dbReference type="PANTHER" id="PTHR21704:SF18">
    <property type="entry name" value="NIPPED-B-LIKE PROTEIN"/>
    <property type="match status" value="1"/>
</dbReference>
<evidence type="ECO:0000256" key="2">
    <source>
        <dbReference type="SAM" id="MobiDB-lite"/>
    </source>
</evidence>
<dbReference type="GO" id="GO:0071169">
    <property type="term" value="P:establishment of protein localization to chromatin"/>
    <property type="evidence" value="ECO:0007669"/>
    <property type="project" value="TreeGrafter"/>
</dbReference>
<dbReference type="GO" id="GO:0140588">
    <property type="term" value="P:chromatin looping"/>
    <property type="evidence" value="ECO:0007669"/>
    <property type="project" value="InterPro"/>
</dbReference>
<dbReference type="GO" id="GO:0090694">
    <property type="term" value="C:Scc2-Scc4 cohesin loading complex"/>
    <property type="evidence" value="ECO:0007669"/>
    <property type="project" value="TreeGrafter"/>
</dbReference>
<dbReference type="GO" id="GO:0061775">
    <property type="term" value="F:cohesin loader activity"/>
    <property type="evidence" value="ECO:0007669"/>
    <property type="project" value="InterPro"/>
</dbReference>
<evidence type="ECO:0000313" key="3">
    <source>
        <dbReference type="Proteomes" id="UP000887574"/>
    </source>
</evidence>
<dbReference type="AlphaFoldDB" id="A0A915D8N8"/>
<sequence length="764" mass="87570">MDGHQNQQQGHYSMNFGGMAGQQQQQAQLQLQQQQARLQQQQQQQQEYSQLFFNQQNYLNMPMIYNSTQNLQQQSIDMQALQRQQQILQALNPQNQLQAVQQHQLPQQQAQQSLILDQNIASQSPMSQHLQQQLYASSVQQQFQANLQHQQQPSSHLEHLAALQNGALLHSSSQSQHHTPVQQQQPHFYQKPNDYLMSQTPNIGAGSLLAQQQQLHHQQVLRQQQPQQQSLSTPLNHPRSQMQQMSEVQQQMAAHQQQQQLRRKSREENPTMKSPTLKSPVVNANAENARILKEREEELLAHKKDQEAKEKQRIQEELKRNKEVAKEFADTLSERIRSFPEPLHLATCHTLSKVSAFMPFPSECAATSSSLPCFDSQRAQTVLSNVDVNLAQYLSSILAETAEEIRDIFNQDAYHVDFQSEWSEIEQAFGKDIQEAVARVTAEEDAALAGVFTQQHHQSHSQATSSQPVSTNVVSEELPSIPSTSHTPLTDCQADSMTAEAAQQIGRDQTQLRKQMVSVGKQPKAAPGRRKRDMVESLYDSLTGYFDPSKDRRRRRGGRAVTSDDEDSESLVDKQEEPNEPSSSTKTESSGPKTSDLNEESVGSDADENRPTTPTEIIHQRELEWHERQKQRQEKFKRRQTEADLDCWNNEVMAENESFCKFTNIIDQILDQMEDFDIVHNEAGVDINQELLIERSLLDELRMEAQKLKSWRKINKVNTDRLVKLIMVLERNIRDVLNDEGLFKYQLALMMMKMSQMRLIGVDG</sequence>
<dbReference type="Proteomes" id="UP000887574">
    <property type="component" value="Unplaced"/>
</dbReference>
<feature type="region of interest" description="Disordered" evidence="2">
    <location>
        <begin position="214"/>
        <end position="278"/>
    </location>
</feature>
<dbReference type="GO" id="GO:0010468">
    <property type="term" value="P:regulation of gene expression"/>
    <property type="evidence" value="ECO:0007669"/>
    <property type="project" value="InterPro"/>
</dbReference>
<feature type="compositionally biased region" description="Polar residues" evidence="2">
    <location>
        <begin position="481"/>
        <end position="496"/>
    </location>
</feature>
<feature type="compositionally biased region" description="Low complexity" evidence="2">
    <location>
        <begin position="240"/>
        <end position="260"/>
    </location>
</feature>
<accession>A0A915D8N8</accession>
<evidence type="ECO:0000313" key="4">
    <source>
        <dbReference type="WBParaSite" id="jg16614"/>
    </source>
</evidence>
<feature type="region of interest" description="Disordered" evidence="2">
    <location>
        <begin position="452"/>
        <end position="629"/>
    </location>
</feature>